<dbReference type="CDD" id="cd11055">
    <property type="entry name" value="CYP3A-like"/>
    <property type="match status" value="1"/>
</dbReference>
<evidence type="ECO:0000256" key="5">
    <source>
        <dbReference type="ARBA" id="ARBA00023002"/>
    </source>
</evidence>
<keyword evidence="10" id="KW-1133">Transmembrane helix</keyword>
<dbReference type="GO" id="GO:0020037">
    <property type="term" value="F:heme binding"/>
    <property type="evidence" value="ECO:0007669"/>
    <property type="project" value="InterPro"/>
</dbReference>
<dbReference type="PRINTS" id="PR00385">
    <property type="entry name" value="P450"/>
</dbReference>
<keyword evidence="6 8" id="KW-0408">Iron</keyword>
<keyword evidence="12" id="KW-1185">Reference proteome</keyword>
<dbReference type="Proteomes" id="UP000008281">
    <property type="component" value="Unassembled WGS sequence"/>
</dbReference>
<dbReference type="OrthoDB" id="2789670at2759"/>
<dbReference type="InterPro" id="IPR017972">
    <property type="entry name" value="Cyt_P450_CS"/>
</dbReference>
<dbReference type="PANTHER" id="PTHR24292">
    <property type="entry name" value="CYTOCHROME P450"/>
    <property type="match status" value="1"/>
</dbReference>
<sequence>MLLFLLQIKYFLFQMALIILTSIFIAILTFSLCIIYRRQEIFKIRSKIGLKGPETHWFWGNLKLVIKRIAANGYNDSPTWHQELHREYGETFGLYFGTEFDIIISNEEDIKEVFIKNFSNFSDRLTPQIFEMNNLNSSLLQNTYATGWKSTRTAIAPIFAAGKIKAMHETVSSKIDTFLKILKEKSKNSEEKFDIYEDFQRLSLDIIGKCAFAIDSNCQRDETDVFYVQARKFVSSVDIRKSWILIASFMLPELSWIWKALYRFTDLAAAEIPLINGLSDIYERRLAGEGYDSVDLLKLLLDRGMSKKEVTENCFAFLIAGYETSSTAMVYGAYLLAKYPDVQRKLYEEIKKMKTSDLSYESIHQMKYLDAFYKETLRYYPPVIHFNAKVCKSDITIRNQFYPKGCVVKAQPYTIHRLSSNWERPEEFDPNRFLFSEESSSKLRWIPFGIGPRYCIGMRFAEMEFKTTMVKLVEKFELGIREGEDRDLIPECVGVILRPKGPVRLELKLR</sequence>
<feature type="transmembrane region" description="Helical" evidence="10">
    <location>
        <begin position="12"/>
        <end position="36"/>
    </location>
</feature>
<dbReference type="InterPro" id="IPR036396">
    <property type="entry name" value="Cyt_P450_sf"/>
</dbReference>
<keyword evidence="7 9" id="KW-0503">Monooxygenase</keyword>
<keyword evidence="3 8" id="KW-0349">Heme</keyword>
<evidence type="ECO:0000313" key="11">
    <source>
        <dbReference type="EMBL" id="EFP02266.1"/>
    </source>
</evidence>
<dbReference type="InterPro" id="IPR001128">
    <property type="entry name" value="Cyt_P450"/>
</dbReference>
<evidence type="ECO:0000256" key="8">
    <source>
        <dbReference type="PIRSR" id="PIRSR602401-1"/>
    </source>
</evidence>
<feature type="binding site" description="axial binding residue" evidence="8">
    <location>
        <position position="455"/>
    </location>
    <ligand>
        <name>heme</name>
        <dbReference type="ChEBI" id="CHEBI:30413"/>
    </ligand>
    <ligandPart>
        <name>Fe</name>
        <dbReference type="ChEBI" id="CHEBI:18248"/>
    </ligandPart>
</feature>
<dbReference type="Gene3D" id="1.10.630.10">
    <property type="entry name" value="Cytochrome P450"/>
    <property type="match status" value="1"/>
</dbReference>
<feature type="transmembrane region" description="Helical" evidence="10">
    <location>
        <begin position="315"/>
        <end position="337"/>
    </location>
</feature>
<dbReference type="PROSITE" id="PS00086">
    <property type="entry name" value="CYTOCHROME_P450"/>
    <property type="match status" value="1"/>
</dbReference>
<accession>E3NKF9</accession>
<dbReference type="InParanoid" id="E3NKF9"/>
<gene>
    <name evidence="11" type="ORF">CRE_22166</name>
</gene>
<dbReference type="STRING" id="31234.E3NKF9"/>
<comment type="similarity">
    <text evidence="2 9">Belongs to the cytochrome P450 family.</text>
</comment>
<dbReference type="InterPro" id="IPR002401">
    <property type="entry name" value="Cyt_P450_E_grp-I"/>
</dbReference>
<dbReference type="OMA" id="NLAWIEL"/>
<dbReference type="AlphaFoldDB" id="E3NKF9"/>
<name>E3NKF9_CAERE</name>
<comment type="cofactor">
    <cofactor evidence="1 8">
        <name>heme</name>
        <dbReference type="ChEBI" id="CHEBI:30413"/>
    </cofactor>
</comment>
<dbReference type="SUPFAM" id="SSF48264">
    <property type="entry name" value="Cytochrome P450"/>
    <property type="match status" value="1"/>
</dbReference>
<keyword evidence="5 9" id="KW-0560">Oxidoreductase</keyword>
<dbReference type="EMBL" id="DS268799">
    <property type="protein sequence ID" value="EFP02266.1"/>
    <property type="molecule type" value="Genomic_DNA"/>
</dbReference>
<organism evidence="12">
    <name type="scientific">Caenorhabditis remanei</name>
    <name type="common">Caenorhabditis vulgaris</name>
    <dbReference type="NCBI Taxonomy" id="31234"/>
    <lineage>
        <taxon>Eukaryota</taxon>
        <taxon>Metazoa</taxon>
        <taxon>Ecdysozoa</taxon>
        <taxon>Nematoda</taxon>
        <taxon>Chromadorea</taxon>
        <taxon>Rhabditida</taxon>
        <taxon>Rhabditina</taxon>
        <taxon>Rhabditomorpha</taxon>
        <taxon>Rhabditoidea</taxon>
        <taxon>Rhabditidae</taxon>
        <taxon>Peloderinae</taxon>
        <taxon>Caenorhabditis</taxon>
    </lineage>
</organism>
<protein>
    <submittedName>
        <fullName evidence="11">Uncharacterized protein</fullName>
    </submittedName>
</protein>
<dbReference type="PRINTS" id="PR00463">
    <property type="entry name" value="EP450I"/>
</dbReference>
<dbReference type="FunFam" id="1.10.630.10:FF:000182">
    <property type="entry name" value="Cytochrome P450 3A4"/>
    <property type="match status" value="1"/>
</dbReference>
<keyword evidence="4 8" id="KW-0479">Metal-binding</keyword>
<proteinExistence type="inferred from homology"/>
<reference evidence="11" key="1">
    <citation type="submission" date="2007-07" db="EMBL/GenBank/DDBJ databases">
        <title>PCAP assembly of the Caenorhabditis remanei genome.</title>
        <authorList>
            <consortium name="The Caenorhabditis remanei Sequencing Consortium"/>
            <person name="Wilson R.K."/>
        </authorList>
    </citation>
    <scope>NUCLEOTIDE SEQUENCE [LARGE SCALE GENOMIC DNA]</scope>
    <source>
        <strain evidence="11">PB4641</strain>
    </source>
</reference>
<evidence type="ECO:0000256" key="9">
    <source>
        <dbReference type="RuleBase" id="RU000461"/>
    </source>
</evidence>
<dbReference type="GO" id="GO:0016705">
    <property type="term" value="F:oxidoreductase activity, acting on paired donors, with incorporation or reduction of molecular oxygen"/>
    <property type="evidence" value="ECO:0007669"/>
    <property type="project" value="InterPro"/>
</dbReference>
<evidence type="ECO:0000256" key="6">
    <source>
        <dbReference type="ARBA" id="ARBA00023004"/>
    </source>
</evidence>
<evidence type="ECO:0000256" key="7">
    <source>
        <dbReference type="ARBA" id="ARBA00023033"/>
    </source>
</evidence>
<dbReference type="GO" id="GO:0005506">
    <property type="term" value="F:iron ion binding"/>
    <property type="evidence" value="ECO:0007669"/>
    <property type="project" value="InterPro"/>
</dbReference>
<dbReference type="eggNOG" id="KOG0158">
    <property type="taxonomic scope" value="Eukaryota"/>
</dbReference>
<evidence type="ECO:0000256" key="2">
    <source>
        <dbReference type="ARBA" id="ARBA00010617"/>
    </source>
</evidence>
<evidence type="ECO:0000256" key="10">
    <source>
        <dbReference type="SAM" id="Phobius"/>
    </source>
</evidence>
<keyword evidence="10" id="KW-0812">Transmembrane</keyword>
<evidence type="ECO:0000256" key="1">
    <source>
        <dbReference type="ARBA" id="ARBA00001971"/>
    </source>
</evidence>
<dbReference type="PANTHER" id="PTHR24292:SF102">
    <property type="entry name" value="CYTOCHROME P450 FAMILY-RELATED"/>
    <property type="match status" value="1"/>
</dbReference>
<keyword evidence="10" id="KW-0472">Membrane</keyword>
<dbReference type="InterPro" id="IPR050476">
    <property type="entry name" value="Insect_CytP450_Detox"/>
</dbReference>
<evidence type="ECO:0000313" key="12">
    <source>
        <dbReference type="Proteomes" id="UP000008281"/>
    </source>
</evidence>
<dbReference type="HOGENOM" id="CLU_001570_5_2_1"/>
<evidence type="ECO:0000256" key="3">
    <source>
        <dbReference type="ARBA" id="ARBA00022617"/>
    </source>
</evidence>
<evidence type="ECO:0000256" key="4">
    <source>
        <dbReference type="ARBA" id="ARBA00022723"/>
    </source>
</evidence>
<dbReference type="Pfam" id="PF00067">
    <property type="entry name" value="p450"/>
    <property type="match status" value="1"/>
</dbReference>
<dbReference type="GO" id="GO:0004497">
    <property type="term" value="F:monooxygenase activity"/>
    <property type="evidence" value="ECO:0007669"/>
    <property type="project" value="UniProtKB-KW"/>
</dbReference>